<evidence type="ECO:0000313" key="2">
    <source>
        <dbReference type="EMBL" id="EHG15518.1"/>
    </source>
</evidence>
<comment type="caution">
    <text evidence="2">The sequence shown here is derived from an EMBL/GenBank/DDBJ whole genome shotgun (WGS) entry which is preliminary data.</text>
</comment>
<protein>
    <submittedName>
        <fullName evidence="2">Uncharacterized protein</fullName>
    </submittedName>
</protein>
<accession>G6AIP3</accession>
<proteinExistence type="predicted"/>
<gene>
    <name evidence="2" type="ORF">HMPREF9138_01970</name>
</gene>
<dbReference type="AlphaFoldDB" id="G6AIP3"/>
<feature type="region of interest" description="Disordered" evidence="1">
    <location>
        <begin position="1"/>
        <end position="24"/>
    </location>
</feature>
<evidence type="ECO:0000313" key="3">
    <source>
        <dbReference type="Proteomes" id="UP000004597"/>
    </source>
</evidence>
<evidence type="ECO:0000256" key="1">
    <source>
        <dbReference type="SAM" id="MobiDB-lite"/>
    </source>
</evidence>
<name>G6AIP3_9BACT</name>
<sequence>MNEQNTGRGHSHFDRQGKHTESSPFADIIMHFPSPNRATNTHVPPYADMRIYEGKQRLSIQFTN</sequence>
<dbReference type="HOGENOM" id="CLU_2864078_0_0_10"/>
<organism evidence="2 3">
    <name type="scientific">Prevotella histicola F0411</name>
    <dbReference type="NCBI Taxonomy" id="857291"/>
    <lineage>
        <taxon>Bacteria</taxon>
        <taxon>Pseudomonadati</taxon>
        <taxon>Bacteroidota</taxon>
        <taxon>Bacteroidia</taxon>
        <taxon>Bacteroidales</taxon>
        <taxon>Prevotellaceae</taxon>
        <taxon>Prevotella</taxon>
    </lineage>
</organism>
<dbReference type="Proteomes" id="UP000004597">
    <property type="component" value="Unassembled WGS sequence"/>
</dbReference>
<feature type="compositionally biased region" description="Basic and acidic residues" evidence="1">
    <location>
        <begin position="11"/>
        <end position="21"/>
    </location>
</feature>
<keyword evidence="3" id="KW-1185">Reference proteome</keyword>
<reference evidence="2 3" key="1">
    <citation type="submission" date="2011-10" db="EMBL/GenBank/DDBJ databases">
        <title>The Genome Sequence of Prevotella histicola F0411.</title>
        <authorList>
            <consortium name="The Broad Institute Genome Sequencing Platform"/>
            <person name="Earl A."/>
            <person name="Ward D."/>
            <person name="Feldgarden M."/>
            <person name="Gevers D."/>
            <person name="Izard J."/>
            <person name="Ganesan A."/>
            <person name="Blanton J.M."/>
            <person name="Baranova O.V."/>
            <person name="Tanner A.C."/>
            <person name="Mathney J.M.J."/>
            <person name="Dewhirst F.E."/>
            <person name="Young S.K."/>
            <person name="Zeng Q."/>
            <person name="Gargeya S."/>
            <person name="Fitzgerald M."/>
            <person name="Haas B."/>
            <person name="Abouelleil A."/>
            <person name="Alvarado L."/>
            <person name="Arachchi H.M."/>
            <person name="Berlin A."/>
            <person name="Brown A."/>
            <person name="Chapman S.B."/>
            <person name="Chen Z."/>
            <person name="Dunbar C."/>
            <person name="Freedman E."/>
            <person name="Gearin G."/>
            <person name="Gellesch M."/>
            <person name="Goldberg J."/>
            <person name="Griggs A."/>
            <person name="Gujja S."/>
            <person name="Heiman D."/>
            <person name="Howarth C."/>
            <person name="Larson L."/>
            <person name="Lui A."/>
            <person name="MacDonald P.J.P."/>
            <person name="Montmayeur A."/>
            <person name="Murphy C."/>
            <person name="Neiman D."/>
            <person name="Pearson M."/>
            <person name="Priest M."/>
            <person name="Roberts A."/>
            <person name="Saif S."/>
            <person name="Shea T."/>
            <person name="Shenoy N."/>
            <person name="Sisk P."/>
            <person name="Stolte C."/>
            <person name="Sykes S."/>
            <person name="Wortman J."/>
            <person name="Nusbaum C."/>
            <person name="Birren B."/>
        </authorList>
    </citation>
    <scope>NUCLEOTIDE SEQUENCE [LARGE SCALE GENOMIC DNA]</scope>
    <source>
        <strain evidence="2 3">F0411</strain>
    </source>
</reference>
<dbReference type="EMBL" id="AFXP01000021">
    <property type="protein sequence ID" value="EHG15518.1"/>
    <property type="molecule type" value="Genomic_DNA"/>
</dbReference>